<dbReference type="GO" id="GO:0140359">
    <property type="term" value="F:ABC-type transporter activity"/>
    <property type="evidence" value="ECO:0007669"/>
    <property type="project" value="InterPro"/>
</dbReference>
<comment type="caution">
    <text evidence="15">The sequence shown here is derived from an EMBL/GenBank/DDBJ whole genome shotgun (WGS) entry which is preliminary data.</text>
</comment>
<dbReference type="PROSITE" id="PS50929">
    <property type="entry name" value="ABC_TM1F"/>
    <property type="match status" value="1"/>
</dbReference>
<evidence type="ECO:0000259" key="14">
    <source>
        <dbReference type="PROSITE" id="PS50929"/>
    </source>
</evidence>
<evidence type="ECO:0000256" key="1">
    <source>
        <dbReference type="ARBA" id="ARBA00004429"/>
    </source>
</evidence>
<comment type="subcellular location">
    <subcellularLocation>
        <location evidence="1">Cell inner membrane</location>
        <topology evidence="1">Multi-pass membrane protein</topology>
    </subcellularLocation>
</comment>
<dbReference type="InterPro" id="IPR036640">
    <property type="entry name" value="ABC1_TM_sf"/>
</dbReference>
<evidence type="ECO:0000256" key="10">
    <source>
        <dbReference type="ARBA" id="ARBA00023455"/>
    </source>
</evidence>
<dbReference type="InterPro" id="IPR039421">
    <property type="entry name" value="Type_1_exporter"/>
</dbReference>
<keyword evidence="8 12" id="KW-1133">Transmembrane helix</keyword>
<evidence type="ECO:0000256" key="11">
    <source>
        <dbReference type="SAM" id="MobiDB-lite"/>
    </source>
</evidence>
<name>A0A7J5BPI0_9MICO</name>
<dbReference type="InterPro" id="IPR003593">
    <property type="entry name" value="AAA+_ATPase"/>
</dbReference>
<dbReference type="PANTHER" id="PTHR24221:SF654">
    <property type="entry name" value="ATP-BINDING CASSETTE SUB-FAMILY B MEMBER 6"/>
    <property type="match status" value="1"/>
</dbReference>
<evidence type="ECO:0000259" key="13">
    <source>
        <dbReference type="PROSITE" id="PS50893"/>
    </source>
</evidence>
<dbReference type="OrthoDB" id="9806127at2"/>
<evidence type="ECO:0000256" key="4">
    <source>
        <dbReference type="ARBA" id="ARBA00022519"/>
    </source>
</evidence>
<dbReference type="GO" id="GO:0016887">
    <property type="term" value="F:ATP hydrolysis activity"/>
    <property type="evidence" value="ECO:0007669"/>
    <property type="project" value="InterPro"/>
</dbReference>
<dbReference type="SUPFAM" id="SSF52540">
    <property type="entry name" value="P-loop containing nucleoside triphosphate hydrolases"/>
    <property type="match status" value="1"/>
</dbReference>
<protein>
    <submittedName>
        <fullName evidence="15">ABC transporter ATP-binding protein</fullName>
    </submittedName>
</protein>
<dbReference type="FunFam" id="3.40.50.300:FF:000221">
    <property type="entry name" value="Multidrug ABC transporter ATP-binding protein"/>
    <property type="match status" value="1"/>
</dbReference>
<feature type="domain" description="ABC transmembrane type-1" evidence="14">
    <location>
        <begin position="41"/>
        <end position="330"/>
    </location>
</feature>
<dbReference type="InterPro" id="IPR011527">
    <property type="entry name" value="ABC1_TM_dom"/>
</dbReference>
<feature type="transmembrane region" description="Helical" evidence="12">
    <location>
        <begin position="267"/>
        <end position="294"/>
    </location>
</feature>
<dbReference type="Gene3D" id="3.40.50.300">
    <property type="entry name" value="P-loop containing nucleotide triphosphate hydrolases"/>
    <property type="match status" value="1"/>
</dbReference>
<dbReference type="PROSITE" id="PS00211">
    <property type="entry name" value="ABC_TRANSPORTER_1"/>
    <property type="match status" value="1"/>
</dbReference>
<feature type="domain" description="ABC transporter" evidence="13">
    <location>
        <begin position="361"/>
        <end position="594"/>
    </location>
</feature>
<dbReference type="GO" id="GO:0005886">
    <property type="term" value="C:plasma membrane"/>
    <property type="evidence" value="ECO:0007669"/>
    <property type="project" value="UniProtKB-SubCell"/>
</dbReference>
<dbReference type="GO" id="GO:0005524">
    <property type="term" value="F:ATP binding"/>
    <property type="evidence" value="ECO:0007669"/>
    <property type="project" value="UniProtKB-KW"/>
</dbReference>
<gene>
    <name evidence="15" type="ORF">F8O01_12805</name>
</gene>
<evidence type="ECO:0000256" key="8">
    <source>
        <dbReference type="ARBA" id="ARBA00022989"/>
    </source>
</evidence>
<feature type="region of interest" description="Disordered" evidence="11">
    <location>
        <begin position="1"/>
        <end position="30"/>
    </location>
</feature>
<keyword evidence="7 15" id="KW-0067">ATP-binding</keyword>
<keyword evidence="16" id="KW-1185">Reference proteome</keyword>
<keyword evidence="5 12" id="KW-0812">Transmembrane</keyword>
<dbReference type="Proteomes" id="UP000467240">
    <property type="component" value="Unassembled WGS sequence"/>
</dbReference>
<dbReference type="PANTHER" id="PTHR24221">
    <property type="entry name" value="ATP-BINDING CASSETTE SUB-FAMILY B"/>
    <property type="match status" value="1"/>
</dbReference>
<accession>A0A7J5BPI0</accession>
<feature type="transmembrane region" description="Helical" evidence="12">
    <location>
        <begin position="40"/>
        <end position="62"/>
    </location>
</feature>
<evidence type="ECO:0000256" key="12">
    <source>
        <dbReference type="SAM" id="Phobius"/>
    </source>
</evidence>
<feature type="transmembrane region" description="Helical" evidence="12">
    <location>
        <begin position="82"/>
        <end position="106"/>
    </location>
</feature>
<dbReference type="GO" id="GO:0034040">
    <property type="term" value="F:ATPase-coupled lipid transmembrane transporter activity"/>
    <property type="evidence" value="ECO:0007669"/>
    <property type="project" value="TreeGrafter"/>
</dbReference>
<feature type="transmembrane region" description="Helical" evidence="12">
    <location>
        <begin position="181"/>
        <end position="202"/>
    </location>
</feature>
<evidence type="ECO:0000256" key="6">
    <source>
        <dbReference type="ARBA" id="ARBA00022741"/>
    </source>
</evidence>
<comment type="similarity">
    <text evidence="10">Belongs to the ABC transporter superfamily. Siderophore-Fe(3+) uptake transporter (SIUT) (TC 3.A.1.21) family.</text>
</comment>
<dbReference type="Pfam" id="PF00005">
    <property type="entry name" value="ABC_tran"/>
    <property type="match status" value="1"/>
</dbReference>
<keyword evidence="4" id="KW-0997">Cell inner membrane</keyword>
<evidence type="ECO:0000256" key="7">
    <source>
        <dbReference type="ARBA" id="ARBA00022840"/>
    </source>
</evidence>
<dbReference type="SUPFAM" id="SSF90123">
    <property type="entry name" value="ABC transporter transmembrane region"/>
    <property type="match status" value="1"/>
</dbReference>
<dbReference type="Gene3D" id="1.20.1560.10">
    <property type="entry name" value="ABC transporter type 1, transmembrane domain"/>
    <property type="match status" value="1"/>
</dbReference>
<dbReference type="SMART" id="SM00382">
    <property type="entry name" value="AAA"/>
    <property type="match status" value="1"/>
</dbReference>
<evidence type="ECO:0000256" key="2">
    <source>
        <dbReference type="ARBA" id="ARBA00022448"/>
    </source>
</evidence>
<sequence length="609" mass="64350">MSPGADAPAAEVGSGPARGKGRTAPADGEGGFFDPVRGSLAGIILLSLIGAVASIVPFIAIVELARAVLPALSGAPIDAGRVWIVVAVAVGALLVSFVAAFASGMVSHLADAELQLSLRRSIIRHLERLPLGWFDRRASGTVRKLVENDVVALHQLVAHAIQDVITAVAVPLISLVSLFAVQWQLALAALVPLVVTVLLYPLMMRGGEEKYAQYEQASERLANATVEFVQGIAVVKRFGQVGRSHRRYREQQDGYVEFVGTWTRDTAVIFTIIEIVTSPVVVLLWLLAAGLWLVGAGAADPIDVLPGALLGLGLTGPLMKLGNSAQFLRNAVKAQQSLTGFLALPTVPRPTTPTTPASGSVELVDVGFSYDGEHRVLDEIGATCPPGTVTALVGASGSGKSTLAKLVPRFYDVDTGHVAIGAADVREVPTAELYRQVGFVFQDVQLLRASLRDNIRLTRPDASDEEVERAATAAQIHDRILRFERGYDSVVGDDANLSGGEAQRVTIARALLADAPVLVLDEATAFADPDSESAIQAALSTLAVKRTVLVIAHRLHAIVGADQILVLDEGRIVERGTHAELVAAGGRFAAMWADYQSNHARTLPEGAES</sequence>
<dbReference type="PROSITE" id="PS50893">
    <property type="entry name" value="ABC_TRANSPORTER_2"/>
    <property type="match status" value="1"/>
</dbReference>
<evidence type="ECO:0000256" key="5">
    <source>
        <dbReference type="ARBA" id="ARBA00022692"/>
    </source>
</evidence>
<dbReference type="EMBL" id="WBJZ01000017">
    <property type="protein sequence ID" value="KAB1654847.1"/>
    <property type="molecule type" value="Genomic_DNA"/>
</dbReference>
<keyword evidence="6" id="KW-0547">Nucleotide-binding</keyword>
<keyword evidence="3" id="KW-1003">Cell membrane</keyword>
<proteinExistence type="inferred from homology"/>
<dbReference type="AlphaFoldDB" id="A0A7J5BPI0"/>
<dbReference type="Pfam" id="PF00664">
    <property type="entry name" value="ABC_membrane"/>
    <property type="match status" value="1"/>
</dbReference>
<evidence type="ECO:0000256" key="3">
    <source>
        <dbReference type="ARBA" id="ARBA00022475"/>
    </source>
</evidence>
<keyword evidence="9 12" id="KW-0472">Membrane</keyword>
<organism evidence="15 16">
    <name type="scientific">Pseudoclavibacter chungangensis</name>
    <dbReference type="NCBI Taxonomy" id="587635"/>
    <lineage>
        <taxon>Bacteria</taxon>
        <taxon>Bacillati</taxon>
        <taxon>Actinomycetota</taxon>
        <taxon>Actinomycetes</taxon>
        <taxon>Micrococcales</taxon>
        <taxon>Microbacteriaceae</taxon>
        <taxon>Pseudoclavibacter</taxon>
    </lineage>
</organism>
<evidence type="ECO:0000313" key="16">
    <source>
        <dbReference type="Proteomes" id="UP000467240"/>
    </source>
</evidence>
<dbReference type="InterPro" id="IPR027417">
    <property type="entry name" value="P-loop_NTPase"/>
</dbReference>
<keyword evidence="2" id="KW-0813">Transport</keyword>
<reference evidence="15 16" key="1">
    <citation type="submission" date="2019-09" db="EMBL/GenBank/DDBJ databases">
        <title>Phylogeny of genus Pseudoclavibacter and closely related genus.</title>
        <authorList>
            <person name="Li Y."/>
        </authorList>
    </citation>
    <scope>NUCLEOTIDE SEQUENCE [LARGE SCALE GENOMIC DNA]</scope>
    <source>
        <strain evidence="15 16">DSM 23821</strain>
    </source>
</reference>
<dbReference type="InterPro" id="IPR017871">
    <property type="entry name" value="ABC_transporter-like_CS"/>
</dbReference>
<evidence type="ECO:0000313" key="15">
    <source>
        <dbReference type="EMBL" id="KAB1654847.1"/>
    </source>
</evidence>
<dbReference type="InterPro" id="IPR003439">
    <property type="entry name" value="ABC_transporter-like_ATP-bd"/>
</dbReference>
<evidence type="ECO:0000256" key="9">
    <source>
        <dbReference type="ARBA" id="ARBA00023136"/>
    </source>
</evidence>